<keyword evidence="5" id="KW-1278">Translocase</keyword>
<evidence type="ECO:0000256" key="1">
    <source>
        <dbReference type="ARBA" id="ARBA00022448"/>
    </source>
</evidence>
<dbReference type="PANTHER" id="PTHR42781">
    <property type="entry name" value="SPERMIDINE/PUTRESCINE IMPORT ATP-BINDING PROTEIN POTA"/>
    <property type="match status" value="1"/>
</dbReference>
<dbReference type="GO" id="GO:0015419">
    <property type="term" value="F:ABC-type sulfate transporter activity"/>
    <property type="evidence" value="ECO:0007669"/>
    <property type="project" value="InterPro"/>
</dbReference>
<evidence type="ECO:0000256" key="2">
    <source>
        <dbReference type="ARBA" id="ARBA00022475"/>
    </source>
</evidence>
<evidence type="ECO:0000256" key="7">
    <source>
        <dbReference type="ARBA" id="ARBA00023136"/>
    </source>
</evidence>
<evidence type="ECO:0000313" key="9">
    <source>
        <dbReference type="EMBL" id="MBB5207364.1"/>
    </source>
</evidence>
<reference evidence="9 10" key="1">
    <citation type="submission" date="2020-08" db="EMBL/GenBank/DDBJ databases">
        <title>Genomic Encyclopedia of Type Strains, Phase IV (KMG-IV): sequencing the most valuable type-strain genomes for metagenomic binning, comparative biology and taxonomic classification.</title>
        <authorList>
            <person name="Goeker M."/>
        </authorList>
    </citation>
    <scope>NUCLEOTIDE SEQUENCE [LARGE SCALE GENOMIC DNA]</scope>
    <source>
        <strain evidence="9 10">DSM 24163</strain>
    </source>
</reference>
<dbReference type="GO" id="GO:0043190">
    <property type="term" value="C:ATP-binding cassette (ABC) transporter complex"/>
    <property type="evidence" value="ECO:0007669"/>
    <property type="project" value="InterPro"/>
</dbReference>
<sequence length="347" mass="38283">MDIDIRALHKRYADTVALHDVDLQIRSGELIALLGPSGSGKTTLLRAIAGLEFAERGQILFSGRDASQLSVQARRVGFVFQHYALFRHMTVRDNVAFGLRCKPRAERPTKAEIERRAQALLDTVQLGDLGARYPHQLSGGQRQRVALARAMAIDPTVLLLDEPFGALDAKVRAELRTWLRRIHDDTGYTTVFVTHDQEEAMELADRIVVLNAGRIEQTGTPEAVYADPQTPFVFDFLGRGNVIEGRFERDGFVPAGQRHRRFATASPAHGDGRILVRPHDLALGTPNEGLPARVRKVRTLGGRVTLDLDVPGQKRPLEIDLAASPGLRAPREGDSVGVTPLRFHVLG</sequence>
<dbReference type="Gene3D" id="3.40.50.300">
    <property type="entry name" value="P-loop containing nucleotide triphosphate hydrolases"/>
    <property type="match status" value="1"/>
</dbReference>
<dbReference type="PROSITE" id="PS00211">
    <property type="entry name" value="ABC_TRANSPORTER_1"/>
    <property type="match status" value="1"/>
</dbReference>
<keyword evidence="6" id="KW-0764">Sulfate transport</keyword>
<keyword evidence="3" id="KW-0547">Nucleotide-binding</keyword>
<dbReference type="InterPro" id="IPR050093">
    <property type="entry name" value="ABC_SmlMolc_Importer"/>
</dbReference>
<dbReference type="AlphaFoldDB" id="A0A7W8D3R0"/>
<keyword evidence="2" id="KW-1003">Cell membrane</keyword>
<dbReference type="SUPFAM" id="SSF50331">
    <property type="entry name" value="MOP-like"/>
    <property type="match status" value="1"/>
</dbReference>
<keyword evidence="4 9" id="KW-0067">ATP-binding</keyword>
<dbReference type="InterPro" id="IPR017871">
    <property type="entry name" value="ABC_transporter-like_CS"/>
</dbReference>
<keyword evidence="1" id="KW-0813">Transport</keyword>
<dbReference type="SUPFAM" id="SSF52540">
    <property type="entry name" value="P-loop containing nucleoside triphosphate hydrolases"/>
    <property type="match status" value="1"/>
</dbReference>
<dbReference type="FunFam" id="3.40.50.300:FF:000425">
    <property type="entry name" value="Probable ABC transporter, ATP-binding subunit"/>
    <property type="match status" value="1"/>
</dbReference>
<evidence type="ECO:0000313" key="10">
    <source>
        <dbReference type="Proteomes" id="UP000521199"/>
    </source>
</evidence>
<dbReference type="GO" id="GO:0016887">
    <property type="term" value="F:ATP hydrolysis activity"/>
    <property type="evidence" value="ECO:0007669"/>
    <property type="project" value="InterPro"/>
</dbReference>
<keyword evidence="10" id="KW-1185">Reference proteome</keyword>
<accession>A0A7W8D3R0</accession>
<dbReference type="InterPro" id="IPR003439">
    <property type="entry name" value="ABC_transporter-like_ATP-bd"/>
</dbReference>
<dbReference type="PANTHER" id="PTHR42781:SF4">
    <property type="entry name" value="SPERMIDINE_PUTRESCINE IMPORT ATP-BINDING PROTEIN POTA"/>
    <property type="match status" value="1"/>
</dbReference>
<evidence type="ECO:0000256" key="6">
    <source>
        <dbReference type="ARBA" id="ARBA00023032"/>
    </source>
</evidence>
<dbReference type="Pfam" id="PF00005">
    <property type="entry name" value="ABC_tran"/>
    <property type="match status" value="1"/>
</dbReference>
<dbReference type="NCBIfam" id="TIGR00968">
    <property type="entry name" value="3a0106s01"/>
    <property type="match status" value="1"/>
</dbReference>
<evidence type="ECO:0000256" key="3">
    <source>
        <dbReference type="ARBA" id="ARBA00022741"/>
    </source>
</evidence>
<protein>
    <submittedName>
        <fullName evidence="9">Sulfate transport system ATP-binding protein</fullName>
    </submittedName>
</protein>
<dbReference type="EMBL" id="JACHHP010000001">
    <property type="protein sequence ID" value="MBB5207364.1"/>
    <property type="molecule type" value="Genomic_DNA"/>
</dbReference>
<dbReference type="Pfam" id="PF12857">
    <property type="entry name" value="TOBE_3"/>
    <property type="match status" value="1"/>
</dbReference>
<name>A0A7W8D3R0_9GAMM</name>
<dbReference type="Proteomes" id="UP000521199">
    <property type="component" value="Unassembled WGS sequence"/>
</dbReference>
<comment type="caution">
    <text evidence="9">The sequence shown here is derived from an EMBL/GenBank/DDBJ whole genome shotgun (WGS) entry which is preliminary data.</text>
</comment>
<dbReference type="SMART" id="SM00382">
    <property type="entry name" value="AAA"/>
    <property type="match status" value="1"/>
</dbReference>
<evidence type="ECO:0000259" key="8">
    <source>
        <dbReference type="PROSITE" id="PS50893"/>
    </source>
</evidence>
<dbReference type="InterPro" id="IPR027417">
    <property type="entry name" value="P-loop_NTPase"/>
</dbReference>
<keyword evidence="7" id="KW-0472">Membrane</keyword>
<dbReference type="GO" id="GO:0015697">
    <property type="term" value="P:quaternary ammonium group transport"/>
    <property type="evidence" value="ECO:0007669"/>
    <property type="project" value="UniProtKB-ARBA"/>
</dbReference>
<gene>
    <name evidence="9" type="ORF">HNQ52_000880</name>
</gene>
<proteinExistence type="predicted"/>
<dbReference type="InterPro" id="IPR003593">
    <property type="entry name" value="AAA+_ATPase"/>
</dbReference>
<dbReference type="InterPro" id="IPR024765">
    <property type="entry name" value="TOBE-like"/>
</dbReference>
<evidence type="ECO:0000256" key="4">
    <source>
        <dbReference type="ARBA" id="ARBA00022840"/>
    </source>
</evidence>
<dbReference type="RefSeq" id="WP_183959876.1">
    <property type="nucleotide sequence ID" value="NZ_JACHHP010000001.1"/>
</dbReference>
<dbReference type="PROSITE" id="PS50893">
    <property type="entry name" value="ABC_TRANSPORTER_2"/>
    <property type="match status" value="1"/>
</dbReference>
<dbReference type="InterPro" id="IPR008995">
    <property type="entry name" value="Mo/tungstate-bd_C_term_dom"/>
</dbReference>
<feature type="domain" description="ABC transporter" evidence="8">
    <location>
        <begin position="3"/>
        <end position="237"/>
    </location>
</feature>
<organism evidence="9 10">
    <name type="scientific">Chiayiivirga flava</name>
    <dbReference type="NCBI Taxonomy" id="659595"/>
    <lineage>
        <taxon>Bacteria</taxon>
        <taxon>Pseudomonadati</taxon>
        <taxon>Pseudomonadota</taxon>
        <taxon>Gammaproteobacteria</taxon>
        <taxon>Lysobacterales</taxon>
        <taxon>Lysobacteraceae</taxon>
        <taxon>Chiayiivirga</taxon>
    </lineage>
</organism>
<dbReference type="InterPro" id="IPR005666">
    <property type="entry name" value="Sulph_transpt1"/>
</dbReference>
<dbReference type="GO" id="GO:0005524">
    <property type="term" value="F:ATP binding"/>
    <property type="evidence" value="ECO:0007669"/>
    <property type="project" value="UniProtKB-KW"/>
</dbReference>
<evidence type="ECO:0000256" key="5">
    <source>
        <dbReference type="ARBA" id="ARBA00022967"/>
    </source>
</evidence>